<feature type="transmembrane region" description="Helical" evidence="1">
    <location>
        <begin position="49"/>
        <end position="72"/>
    </location>
</feature>
<protein>
    <submittedName>
        <fullName evidence="3">Acyltransferase family protein</fullName>
    </submittedName>
</protein>
<keyword evidence="3" id="KW-0012">Acyltransferase</keyword>
<feature type="domain" description="Acyltransferase 3" evidence="2">
    <location>
        <begin position="15"/>
        <end position="331"/>
    </location>
</feature>
<evidence type="ECO:0000259" key="2">
    <source>
        <dbReference type="Pfam" id="PF01757"/>
    </source>
</evidence>
<feature type="transmembrane region" description="Helical" evidence="1">
    <location>
        <begin position="257"/>
        <end position="274"/>
    </location>
</feature>
<evidence type="ECO:0000313" key="4">
    <source>
        <dbReference type="Proteomes" id="UP000476030"/>
    </source>
</evidence>
<dbReference type="Proteomes" id="UP000476030">
    <property type="component" value="Unassembled WGS sequence"/>
</dbReference>
<dbReference type="InterPro" id="IPR002656">
    <property type="entry name" value="Acyl_transf_3_dom"/>
</dbReference>
<feature type="transmembrane region" description="Helical" evidence="1">
    <location>
        <begin position="155"/>
        <end position="177"/>
    </location>
</feature>
<comment type="caution">
    <text evidence="3">The sequence shown here is derived from an EMBL/GenBank/DDBJ whole genome shotgun (WGS) entry which is preliminary data.</text>
</comment>
<gene>
    <name evidence="3" type="ORF">GQE98_05905</name>
</gene>
<feature type="transmembrane region" description="Helical" evidence="1">
    <location>
        <begin position="208"/>
        <end position="227"/>
    </location>
</feature>
<evidence type="ECO:0000313" key="3">
    <source>
        <dbReference type="EMBL" id="MZR30168.1"/>
    </source>
</evidence>
<dbReference type="GO" id="GO:0016020">
    <property type="term" value="C:membrane"/>
    <property type="evidence" value="ECO:0007669"/>
    <property type="project" value="TreeGrafter"/>
</dbReference>
<proteinExistence type="predicted"/>
<feature type="transmembrane region" description="Helical" evidence="1">
    <location>
        <begin position="20"/>
        <end position="37"/>
    </location>
</feature>
<accession>A0A6L8W515</accession>
<dbReference type="RefSeq" id="WP_161314691.1">
    <property type="nucleotide sequence ID" value="NZ_WTUW01000001.1"/>
</dbReference>
<feature type="transmembrane region" description="Helical" evidence="1">
    <location>
        <begin position="312"/>
        <end position="331"/>
    </location>
</feature>
<feature type="transmembrane region" description="Helical" evidence="1">
    <location>
        <begin position="286"/>
        <end position="306"/>
    </location>
</feature>
<organism evidence="3 4">
    <name type="scientific">Sneathiella litorea</name>
    <dbReference type="NCBI Taxonomy" id="2606216"/>
    <lineage>
        <taxon>Bacteria</taxon>
        <taxon>Pseudomonadati</taxon>
        <taxon>Pseudomonadota</taxon>
        <taxon>Alphaproteobacteria</taxon>
        <taxon>Sneathiellales</taxon>
        <taxon>Sneathiellaceae</taxon>
        <taxon>Sneathiella</taxon>
    </lineage>
</organism>
<keyword evidence="3" id="KW-0808">Transferase</keyword>
<keyword evidence="1" id="KW-0472">Membrane</keyword>
<dbReference type="Pfam" id="PF01757">
    <property type="entry name" value="Acyl_transf_3"/>
    <property type="match status" value="1"/>
</dbReference>
<dbReference type="EMBL" id="WTUW01000001">
    <property type="protein sequence ID" value="MZR30168.1"/>
    <property type="molecule type" value="Genomic_DNA"/>
</dbReference>
<dbReference type="AlphaFoldDB" id="A0A6L8W515"/>
<evidence type="ECO:0000256" key="1">
    <source>
        <dbReference type="SAM" id="Phobius"/>
    </source>
</evidence>
<dbReference type="GO" id="GO:0016747">
    <property type="term" value="F:acyltransferase activity, transferring groups other than amino-acyl groups"/>
    <property type="evidence" value="ECO:0007669"/>
    <property type="project" value="InterPro"/>
</dbReference>
<dbReference type="InterPro" id="IPR050879">
    <property type="entry name" value="Acyltransferase_3"/>
</dbReference>
<keyword evidence="1" id="KW-1133">Transmembrane helix</keyword>
<feature type="transmembrane region" description="Helical" evidence="1">
    <location>
        <begin position="232"/>
        <end position="251"/>
    </location>
</feature>
<sequence length="353" mass="40164">MGRVFLSDVDKGRDNNLNLIRLLAAAGVLISHAWPVSTGKIKQQPFAEILLGIDLGIICVSIFFAISGYLIAQSYDRDPNLKRFWLSRVMRIFPGLLVMLLITALVLAPLITVADISAIWQAAPEYILRNFTLFSLEQYLPGVFKGNPVGGTINIPLWTLSHELVCYFFVTILGLAGLLKSQRLMFFAWLTFILFYGFILYFEPQQRLVALAKLAFPFMIGVLFFVWRQKLLLNWMIGGVLIILTALLYDSVIFREAFMLSLTYIVFLMAFLPKGRIREYNRLGDYSYGVYIYAFPIQQLVAYMGVTNPYLNILYAFPLALICAFLSWIIIEKPSLGIARRFKARTRSIVGSK</sequence>
<feature type="transmembrane region" description="Helical" evidence="1">
    <location>
        <begin position="93"/>
        <end position="120"/>
    </location>
</feature>
<keyword evidence="1" id="KW-0812">Transmembrane</keyword>
<dbReference type="PANTHER" id="PTHR23028:SF53">
    <property type="entry name" value="ACYL_TRANSF_3 DOMAIN-CONTAINING PROTEIN"/>
    <property type="match status" value="1"/>
</dbReference>
<reference evidence="3 4" key="1">
    <citation type="submission" date="2019-12" db="EMBL/GenBank/DDBJ databases">
        <title>Snethiella sp. nov. sp. isolated from sea sand.</title>
        <authorList>
            <person name="Kim J."/>
            <person name="Jeong S.E."/>
            <person name="Jung H.S."/>
            <person name="Jeon C.O."/>
        </authorList>
    </citation>
    <scope>NUCLEOTIDE SEQUENCE [LARGE SCALE GENOMIC DNA]</scope>
    <source>
        <strain evidence="3 4">DP05</strain>
    </source>
</reference>
<keyword evidence="4" id="KW-1185">Reference proteome</keyword>
<dbReference type="PANTHER" id="PTHR23028">
    <property type="entry name" value="ACETYLTRANSFERASE"/>
    <property type="match status" value="1"/>
</dbReference>
<dbReference type="GO" id="GO:0000271">
    <property type="term" value="P:polysaccharide biosynthetic process"/>
    <property type="evidence" value="ECO:0007669"/>
    <property type="project" value="TreeGrafter"/>
</dbReference>
<feature type="transmembrane region" description="Helical" evidence="1">
    <location>
        <begin position="184"/>
        <end position="202"/>
    </location>
</feature>
<name>A0A6L8W515_9PROT</name>